<dbReference type="Pfam" id="PF01053">
    <property type="entry name" value="Cys_Met_Meta_PP"/>
    <property type="match status" value="1"/>
</dbReference>
<dbReference type="GO" id="GO:0005737">
    <property type="term" value="C:cytoplasm"/>
    <property type="evidence" value="ECO:0007669"/>
    <property type="project" value="TreeGrafter"/>
</dbReference>
<protein>
    <submittedName>
        <fullName evidence="5">Aminotransferase class I/II-fold pyridoxal phosphate-dependent enzyme</fullName>
    </submittedName>
</protein>
<evidence type="ECO:0000313" key="5">
    <source>
        <dbReference type="EMBL" id="HIX54901.1"/>
    </source>
</evidence>
<dbReference type="EMBL" id="DXEZ01000215">
    <property type="protein sequence ID" value="HIX54901.1"/>
    <property type="molecule type" value="Genomic_DNA"/>
</dbReference>
<evidence type="ECO:0000256" key="1">
    <source>
        <dbReference type="ARBA" id="ARBA00001933"/>
    </source>
</evidence>
<feature type="modified residue" description="N6-(pyridoxal phosphate)lysine" evidence="3">
    <location>
        <position position="205"/>
    </location>
</feature>
<sequence length="392" mass="42588">MSKIETKLIHSGREYNETKAVITPIYQTSTYLADPNPEEYIKSASTANYPYFYHRHGNPSNSQVSATLAALEQTEDAMVLATGMAAISTAVIAAVKSGDHIVAQTSHYSGTSLLFESLLPKYGVEITRVEQHKTQEIIDAIRPDTSLIYLETPSNPNLAITDLQRVAQVAKEKKITTMVDNTFASPINQKPKCLGIDIILHSASKYLGGHSDLTAGVICGPESFINKAWKTRLILGGNLAPMDSFLLARGLKTLKLRMEQINATTLSIAKFLENQEQIEDTLYPGLPSHPQHELASQQMTGFGGVVSIILKSKTSKDALIKAQQFLSSLKIFTNAASIGGVESLVVHPASMFGSHQENATSSVPAGLVRLSIGLEHPDDLMEDLKNALETIK</sequence>
<dbReference type="PANTHER" id="PTHR11808">
    <property type="entry name" value="TRANS-SULFURATION ENZYME FAMILY MEMBER"/>
    <property type="match status" value="1"/>
</dbReference>
<keyword evidence="5" id="KW-0808">Transferase</keyword>
<evidence type="ECO:0000256" key="4">
    <source>
        <dbReference type="RuleBase" id="RU362118"/>
    </source>
</evidence>
<reference evidence="5" key="1">
    <citation type="journal article" date="2021" name="PeerJ">
        <title>Extensive microbial diversity within the chicken gut microbiome revealed by metagenomics and culture.</title>
        <authorList>
            <person name="Gilroy R."/>
            <person name="Ravi A."/>
            <person name="Getino M."/>
            <person name="Pursley I."/>
            <person name="Horton D.L."/>
            <person name="Alikhan N.F."/>
            <person name="Baker D."/>
            <person name="Gharbi K."/>
            <person name="Hall N."/>
            <person name="Watson M."/>
            <person name="Adriaenssens E.M."/>
            <person name="Foster-Nyarko E."/>
            <person name="Jarju S."/>
            <person name="Secka A."/>
            <person name="Antonio M."/>
            <person name="Oren A."/>
            <person name="Chaudhuri R.R."/>
            <person name="La Ragione R."/>
            <person name="Hildebrand F."/>
            <person name="Pallen M.J."/>
        </authorList>
    </citation>
    <scope>NUCLEOTIDE SEQUENCE</scope>
    <source>
        <strain evidence="5">1719</strain>
    </source>
</reference>
<dbReference type="SUPFAM" id="SSF53383">
    <property type="entry name" value="PLP-dependent transferases"/>
    <property type="match status" value="1"/>
</dbReference>
<dbReference type="CDD" id="cd00614">
    <property type="entry name" value="CGS_like"/>
    <property type="match status" value="1"/>
</dbReference>
<dbReference type="InterPro" id="IPR015422">
    <property type="entry name" value="PyrdxlP-dep_Trfase_small"/>
</dbReference>
<dbReference type="GO" id="GO:0008483">
    <property type="term" value="F:transaminase activity"/>
    <property type="evidence" value="ECO:0007669"/>
    <property type="project" value="UniProtKB-KW"/>
</dbReference>
<dbReference type="GO" id="GO:0030170">
    <property type="term" value="F:pyridoxal phosphate binding"/>
    <property type="evidence" value="ECO:0007669"/>
    <property type="project" value="InterPro"/>
</dbReference>
<dbReference type="GO" id="GO:0016846">
    <property type="term" value="F:carbon-sulfur lyase activity"/>
    <property type="evidence" value="ECO:0007669"/>
    <property type="project" value="TreeGrafter"/>
</dbReference>
<proteinExistence type="inferred from homology"/>
<dbReference type="GO" id="GO:0019346">
    <property type="term" value="P:transsulfuration"/>
    <property type="evidence" value="ECO:0007669"/>
    <property type="project" value="InterPro"/>
</dbReference>
<dbReference type="PIRSF" id="PIRSF001434">
    <property type="entry name" value="CGS"/>
    <property type="match status" value="1"/>
</dbReference>
<organism evidence="5 6">
    <name type="scientific">Candidatus Sphingobacterium stercoripullorum</name>
    <dbReference type="NCBI Taxonomy" id="2838759"/>
    <lineage>
        <taxon>Bacteria</taxon>
        <taxon>Pseudomonadati</taxon>
        <taxon>Bacteroidota</taxon>
        <taxon>Sphingobacteriia</taxon>
        <taxon>Sphingobacteriales</taxon>
        <taxon>Sphingobacteriaceae</taxon>
        <taxon>Sphingobacterium</taxon>
    </lineage>
</organism>
<keyword evidence="5" id="KW-0032">Aminotransferase</keyword>
<name>A0A9D1W9C5_9SPHI</name>
<keyword evidence="2 3" id="KW-0663">Pyridoxal phosphate</keyword>
<dbReference type="Gene3D" id="3.90.1150.10">
    <property type="entry name" value="Aspartate Aminotransferase, domain 1"/>
    <property type="match status" value="1"/>
</dbReference>
<evidence type="ECO:0000256" key="3">
    <source>
        <dbReference type="PIRSR" id="PIRSR001434-2"/>
    </source>
</evidence>
<dbReference type="FunFam" id="3.40.640.10:FF:000046">
    <property type="entry name" value="Cystathionine gamma-lyase"/>
    <property type="match status" value="1"/>
</dbReference>
<gene>
    <name evidence="5" type="ORF">H9853_07740</name>
</gene>
<comment type="similarity">
    <text evidence="4">Belongs to the trans-sulfuration enzymes family.</text>
</comment>
<dbReference type="InterPro" id="IPR015424">
    <property type="entry name" value="PyrdxlP-dep_Trfase"/>
</dbReference>
<dbReference type="Proteomes" id="UP000824156">
    <property type="component" value="Unassembled WGS sequence"/>
</dbReference>
<dbReference type="PANTHER" id="PTHR11808:SF80">
    <property type="entry name" value="CYSTATHIONINE GAMMA-LYASE"/>
    <property type="match status" value="1"/>
</dbReference>
<evidence type="ECO:0000256" key="2">
    <source>
        <dbReference type="ARBA" id="ARBA00022898"/>
    </source>
</evidence>
<dbReference type="AlphaFoldDB" id="A0A9D1W9C5"/>
<evidence type="ECO:0000313" key="6">
    <source>
        <dbReference type="Proteomes" id="UP000824156"/>
    </source>
</evidence>
<dbReference type="InterPro" id="IPR000277">
    <property type="entry name" value="Cys/Met-Metab_PyrdxlP-dep_enz"/>
</dbReference>
<comment type="cofactor">
    <cofactor evidence="1 4">
        <name>pyridoxal 5'-phosphate</name>
        <dbReference type="ChEBI" id="CHEBI:597326"/>
    </cofactor>
</comment>
<accession>A0A9D1W9C5</accession>
<dbReference type="Gene3D" id="3.40.640.10">
    <property type="entry name" value="Type I PLP-dependent aspartate aminotransferase-like (Major domain)"/>
    <property type="match status" value="1"/>
</dbReference>
<dbReference type="InterPro" id="IPR015421">
    <property type="entry name" value="PyrdxlP-dep_Trfase_major"/>
</dbReference>
<comment type="caution">
    <text evidence="5">The sequence shown here is derived from an EMBL/GenBank/DDBJ whole genome shotgun (WGS) entry which is preliminary data.</text>
</comment>
<reference evidence="5" key="2">
    <citation type="submission" date="2021-04" db="EMBL/GenBank/DDBJ databases">
        <authorList>
            <person name="Gilroy R."/>
        </authorList>
    </citation>
    <scope>NUCLEOTIDE SEQUENCE</scope>
    <source>
        <strain evidence="5">1719</strain>
    </source>
</reference>